<dbReference type="SUPFAM" id="SSF56112">
    <property type="entry name" value="Protein kinase-like (PK-like)"/>
    <property type="match status" value="1"/>
</dbReference>
<gene>
    <name evidence="3" type="ORF">GCM10010915_08910</name>
</gene>
<organism evidence="3 4">
    <name type="scientific">Microbacterium faecale</name>
    <dbReference type="NCBI Taxonomy" id="1804630"/>
    <lineage>
        <taxon>Bacteria</taxon>
        <taxon>Bacillati</taxon>
        <taxon>Actinomycetota</taxon>
        <taxon>Actinomycetes</taxon>
        <taxon>Micrococcales</taxon>
        <taxon>Microbacteriaceae</taxon>
        <taxon>Microbacterium</taxon>
    </lineage>
</organism>
<dbReference type="Gene3D" id="3.90.1200.10">
    <property type="match status" value="1"/>
</dbReference>
<evidence type="ECO:0000313" key="4">
    <source>
        <dbReference type="Proteomes" id="UP000633205"/>
    </source>
</evidence>
<evidence type="ECO:0000313" key="3">
    <source>
        <dbReference type="EMBL" id="GGD30854.1"/>
    </source>
</evidence>
<reference evidence="3" key="1">
    <citation type="journal article" date="2014" name="Int. J. Syst. Evol. Microbiol.">
        <title>Complete genome sequence of Corynebacterium casei LMG S-19264T (=DSM 44701T), isolated from a smear-ripened cheese.</title>
        <authorList>
            <consortium name="US DOE Joint Genome Institute (JGI-PGF)"/>
            <person name="Walter F."/>
            <person name="Albersmeier A."/>
            <person name="Kalinowski J."/>
            <person name="Ruckert C."/>
        </authorList>
    </citation>
    <scope>NUCLEOTIDE SEQUENCE</scope>
    <source>
        <strain evidence="3">CGMCC 1.15152</strain>
    </source>
</reference>
<dbReference type="InterPro" id="IPR002575">
    <property type="entry name" value="Aminoglycoside_PTrfase"/>
</dbReference>
<feature type="region of interest" description="Disordered" evidence="1">
    <location>
        <begin position="54"/>
        <end position="73"/>
    </location>
</feature>
<dbReference type="RefSeq" id="WP_188711084.1">
    <property type="nucleotide sequence ID" value="NZ_BMHO01000001.1"/>
</dbReference>
<accession>A0A916Y4E8</accession>
<dbReference type="Pfam" id="PF01636">
    <property type="entry name" value="APH"/>
    <property type="match status" value="1"/>
</dbReference>
<protein>
    <submittedName>
        <fullName evidence="3">Aminoglycoside phosphotransferase APH(3')</fullName>
    </submittedName>
</protein>
<evidence type="ECO:0000256" key="1">
    <source>
        <dbReference type="SAM" id="MobiDB-lite"/>
    </source>
</evidence>
<dbReference type="AlphaFoldDB" id="A0A916Y4E8"/>
<dbReference type="EMBL" id="BMHO01000001">
    <property type="protein sequence ID" value="GGD30854.1"/>
    <property type="molecule type" value="Genomic_DNA"/>
</dbReference>
<proteinExistence type="predicted"/>
<comment type="caution">
    <text evidence="3">The sequence shown here is derived from an EMBL/GenBank/DDBJ whole genome shotgun (WGS) entry which is preliminary data.</text>
</comment>
<sequence>MNPPSDLAGVPTDAEVPRIVAELPGGDRAEAVWRNQLGGVTFCLPAIGSLPARHAKWQPPPSRSGADLSCGGERQSESVDLRVEAERLSWASQFTAVPPVRDVVEVGREQVLVTDTIRGTSAVLAPWTERPAAAAWALGAGLRTFHDALPVEACPWTWSSRDRIARVRDVRTRERLASANPRIDRLVVCHGDACAPNTLLSDGVAAGHVDLGDLGVGDRWADLAVLAMSTVWNYGEGYEGEVYAGYGVDPDPARIAFFRDLWNAE</sequence>
<reference evidence="3" key="2">
    <citation type="submission" date="2020-09" db="EMBL/GenBank/DDBJ databases">
        <authorList>
            <person name="Sun Q."/>
            <person name="Zhou Y."/>
        </authorList>
    </citation>
    <scope>NUCLEOTIDE SEQUENCE</scope>
    <source>
        <strain evidence="3">CGMCC 1.15152</strain>
    </source>
</reference>
<feature type="domain" description="Aminoglycoside phosphotransferase" evidence="2">
    <location>
        <begin position="77"/>
        <end position="258"/>
    </location>
</feature>
<dbReference type="Proteomes" id="UP000633205">
    <property type="component" value="Unassembled WGS sequence"/>
</dbReference>
<keyword evidence="4" id="KW-1185">Reference proteome</keyword>
<dbReference type="InterPro" id="IPR011009">
    <property type="entry name" value="Kinase-like_dom_sf"/>
</dbReference>
<dbReference type="Gene3D" id="3.30.200.20">
    <property type="entry name" value="Phosphorylase Kinase, domain 1"/>
    <property type="match status" value="1"/>
</dbReference>
<name>A0A916Y4E8_9MICO</name>
<evidence type="ECO:0000259" key="2">
    <source>
        <dbReference type="Pfam" id="PF01636"/>
    </source>
</evidence>